<dbReference type="PANTHER" id="PTHR43434">
    <property type="entry name" value="PHOSPHOGLYCOLATE PHOSPHATASE"/>
    <property type="match status" value="1"/>
</dbReference>
<sequence length="211" mass="21951">MRIDDVVWDMDGTLVDSTRVVPDAFVRAVATLNGPVITSAEVVAAYPRGTPEVILSFLVGRELSPDEHDVYYRQLDGVAVSAYPGVLATLAALREKGRPVAVFTGASTRSARILLAAAGIDADVVIGGDQVSRPKPAPDGMLLAARRLGTRPDRLALVGDSPLDLRAARSAGSVSVSAAWGHLYDPAEPADVTLSTPGEALALVGSVVGDR</sequence>
<keyword evidence="2" id="KW-1185">Reference proteome</keyword>
<name>A0ABQ3XDB6_9ACTN</name>
<dbReference type="SFLD" id="SFLDS00003">
    <property type="entry name" value="Haloacid_Dehalogenase"/>
    <property type="match status" value="1"/>
</dbReference>
<dbReference type="Proteomes" id="UP000612282">
    <property type="component" value="Unassembled WGS sequence"/>
</dbReference>
<accession>A0ABQ3XDB6</accession>
<dbReference type="Gene3D" id="1.10.150.240">
    <property type="entry name" value="Putative phosphatase, domain 2"/>
    <property type="match status" value="1"/>
</dbReference>
<dbReference type="Gene3D" id="3.40.50.1000">
    <property type="entry name" value="HAD superfamily/HAD-like"/>
    <property type="match status" value="1"/>
</dbReference>
<dbReference type="InterPro" id="IPR023214">
    <property type="entry name" value="HAD_sf"/>
</dbReference>
<dbReference type="InterPro" id="IPR036412">
    <property type="entry name" value="HAD-like_sf"/>
</dbReference>
<dbReference type="RefSeq" id="WP_239145389.1">
    <property type="nucleotide sequence ID" value="NZ_BAAAQE010000034.1"/>
</dbReference>
<gene>
    <name evidence="1" type="primary">rifM</name>
    <name evidence="1" type="ORF">Aco03nite_049060</name>
</gene>
<evidence type="ECO:0000313" key="2">
    <source>
        <dbReference type="Proteomes" id="UP000612282"/>
    </source>
</evidence>
<reference evidence="1 2" key="1">
    <citation type="submission" date="2021-01" db="EMBL/GenBank/DDBJ databases">
        <title>Whole genome shotgun sequence of Actinoplanes couchii NBRC 106145.</title>
        <authorList>
            <person name="Komaki H."/>
            <person name="Tamura T."/>
        </authorList>
    </citation>
    <scope>NUCLEOTIDE SEQUENCE [LARGE SCALE GENOMIC DNA]</scope>
    <source>
        <strain evidence="1 2">NBRC 106145</strain>
    </source>
</reference>
<organism evidence="1 2">
    <name type="scientific">Actinoplanes couchii</name>
    <dbReference type="NCBI Taxonomy" id="403638"/>
    <lineage>
        <taxon>Bacteria</taxon>
        <taxon>Bacillati</taxon>
        <taxon>Actinomycetota</taxon>
        <taxon>Actinomycetes</taxon>
        <taxon>Micromonosporales</taxon>
        <taxon>Micromonosporaceae</taxon>
        <taxon>Actinoplanes</taxon>
    </lineage>
</organism>
<dbReference type="NCBIfam" id="TIGR01549">
    <property type="entry name" value="HAD-SF-IA-v1"/>
    <property type="match status" value="1"/>
</dbReference>
<proteinExistence type="predicted"/>
<dbReference type="SUPFAM" id="SSF56784">
    <property type="entry name" value="HAD-like"/>
    <property type="match status" value="1"/>
</dbReference>
<dbReference type="InterPro" id="IPR006439">
    <property type="entry name" value="HAD-SF_hydro_IA"/>
</dbReference>
<dbReference type="NCBIfam" id="TIGR01509">
    <property type="entry name" value="HAD-SF-IA-v3"/>
    <property type="match status" value="1"/>
</dbReference>
<protein>
    <submittedName>
        <fullName evidence="1">Phosphoglycolate phosphatase</fullName>
    </submittedName>
</protein>
<dbReference type="Pfam" id="PF00702">
    <property type="entry name" value="Hydrolase"/>
    <property type="match status" value="1"/>
</dbReference>
<dbReference type="PANTHER" id="PTHR43434:SF1">
    <property type="entry name" value="PHOSPHOGLYCOLATE PHOSPHATASE"/>
    <property type="match status" value="1"/>
</dbReference>
<dbReference type="EMBL" id="BOMG01000057">
    <property type="protein sequence ID" value="GID56502.1"/>
    <property type="molecule type" value="Genomic_DNA"/>
</dbReference>
<dbReference type="SFLD" id="SFLDG01129">
    <property type="entry name" value="C1.5:_HAD__Beta-PGM__Phosphata"/>
    <property type="match status" value="1"/>
</dbReference>
<evidence type="ECO:0000313" key="1">
    <source>
        <dbReference type="EMBL" id="GID56502.1"/>
    </source>
</evidence>
<dbReference type="InterPro" id="IPR023198">
    <property type="entry name" value="PGP-like_dom2"/>
</dbReference>
<dbReference type="InterPro" id="IPR050155">
    <property type="entry name" value="HAD-like_hydrolase_sf"/>
</dbReference>
<comment type="caution">
    <text evidence="1">The sequence shown here is derived from an EMBL/GenBank/DDBJ whole genome shotgun (WGS) entry which is preliminary data.</text>
</comment>